<dbReference type="OrthoDB" id="6500128at2759"/>
<dbReference type="FunFam" id="3.40.50.300:FF:000482">
    <property type="entry name" value="Multidrug resistance-associated protein member 4"/>
    <property type="match status" value="1"/>
</dbReference>
<name>A0A6P8ENW4_CLUHA</name>
<dbReference type="InterPro" id="IPR047083">
    <property type="entry name" value="ABCC4_TMD2"/>
</dbReference>
<dbReference type="InterPro" id="IPR011527">
    <property type="entry name" value="ABC1_TM_dom"/>
</dbReference>
<gene>
    <name evidence="16" type="primary">LOC105896537</name>
</gene>
<feature type="transmembrane region" description="Helical" evidence="12">
    <location>
        <begin position="98"/>
        <end position="121"/>
    </location>
</feature>
<dbReference type="Proteomes" id="UP000515152">
    <property type="component" value="Chromosome 21"/>
</dbReference>
<dbReference type="PROSITE" id="PS50893">
    <property type="entry name" value="ABC_TRANSPORTER_2"/>
    <property type="match status" value="2"/>
</dbReference>
<evidence type="ECO:0000256" key="5">
    <source>
        <dbReference type="ARBA" id="ARBA00022840"/>
    </source>
</evidence>
<evidence type="ECO:0000256" key="9">
    <source>
        <dbReference type="ARBA" id="ARBA00047523"/>
    </source>
</evidence>
<dbReference type="GO" id="GO:0016887">
    <property type="term" value="F:ATP hydrolysis activity"/>
    <property type="evidence" value="ECO:0007669"/>
    <property type="project" value="InterPro"/>
</dbReference>
<dbReference type="PROSITE" id="PS50929">
    <property type="entry name" value="ABC_TM1F"/>
    <property type="match status" value="2"/>
</dbReference>
<dbReference type="Pfam" id="PF00005">
    <property type="entry name" value="ABC_tran"/>
    <property type="match status" value="2"/>
</dbReference>
<keyword evidence="15" id="KW-1185">Reference proteome</keyword>
<evidence type="ECO:0000256" key="12">
    <source>
        <dbReference type="SAM" id="Phobius"/>
    </source>
</evidence>
<comment type="catalytic activity">
    <reaction evidence="8">
        <text>ATP + H2O + xenobioticSide 1 = ADP + phosphate + xenobioticSide 2.</text>
        <dbReference type="EC" id="7.6.2.2"/>
    </reaction>
</comment>
<dbReference type="GO" id="GO:0008559">
    <property type="term" value="F:ABC-type xenobiotic transporter activity"/>
    <property type="evidence" value="ECO:0007669"/>
    <property type="project" value="UniProtKB-EC"/>
</dbReference>
<feature type="domain" description="ABC transmembrane type-1" evidence="14">
    <location>
        <begin position="499"/>
        <end position="794"/>
    </location>
</feature>
<dbReference type="SMART" id="SM00382">
    <property type="entry name" value="AAA"/>
    <property type="match status" value="2"/>
</dbReference>
<evidence type="ECO:0000256" key="8">
    <source>
        <dbReference type="ARBA" id="ARBA00034018"/>
    </source>
</evidence>
<dbReference type="GO" id="GO:0005524">
    <property type="term" value="F:ATP binding"/>
    <property type="evidence" value="ECO:0007669"/>
    <property type="project" value="UniProtKB-KW"/>
</dbReference>
<organism evidence="15 16">
    <name type="scientific">Clupea harengus</name>
    <name type="common">Atlantic herring</name>
    <dbReference type="NCBI Taxonomy" id="7950"/>
    <lineage>
        <taxon>Eukaryota</taxon>
        <taxon>Metazoa</taxon>
        <taxon>Chordata</taxon>
        <taxon>Craniata</taxon>
        <taxon>Vertebrata</taxon>
        <taxon>Euteleostomi</taxon>
        <taxon>Actinopterygii</taxon>
        <taxon>Neopterygii</taxon>
        <taxon>Teleostei</taxon>
        <taxon>Clupei</taxon>
        <taxon>Clupeiformes</taxon>
        <taxon>Clupeoidei</taxon>
        <taxon>Clupeidae</taxon>
        <taxon>Clupea</taxon>
    </lineage>
</organism>
<dbReference type="InterPro" id="IPR036640">
    <property type="entry name" value="ABC1_TM_sf"/>
</dbReference>
<dbReference type="RefSeq" id="XP_031414006.1">
    <property type="nucleotide sequence ID" value="XM_031558146.2"/>
</dbReference>
<feature type="transmembrane region" description="Helical" evidence="12">
    <location>
        <begin position="485"/>
        <end position="508"/>
    </location>
</feature>
<evidence type="ECO:0000259" key="13">
    <source>
        <dbReference type="PROSITE" id="PS50893"/>
    </source>
</evidence>
<dbReference type="FunFam" id="1.20.1560.10:FF:000014">
    <property type="entry name" value="Multidrug resistance-associated protein member 4"/>
    <property type="match status" value="1"/>
</dbReference>
<evidence type="ECO:0000256" key="2">
    <source>
        <dbReference type="ARBA" id="ARBA00022448"/>
    </source>
</evidence>
<keyword evidence="5 16" id="KW-0067">ATP-binding</keyword>
<accession>A0A6P8ENW4</accession>
<keyword evidence="6 12" id="KW-1133">Transmembrane helix</keyword>
<comment type="catalytic activity">
    <reaction evidence="9">
        <text>leukotriene C4(in) + ATP + H2O = leukotriene C4(out) + ADP + phosphate + H(+)</text>
        <dbReference type="Rhea" id="RHEA:38963"/>
        <dbReference type="ChEBI" id="CHEBI:15377"/>
        <dbReference type="ChEBI" id="CHEBI:15378"/>
        <dbReference type="ChEBI" id="CHEBI:30616"/>
        <dbReference type="ChEBI" id="CHEBI:43474"/>
        <dbReference type="ChEBI" id="CHEBI:57973"/>
        <dbReference type="ChEBI" id="CHEBI:456216"/>
    </reaction>
    <physiologicalReaction direction="left-to-right" evidence="9">
        <dbReference type="Rhea" id="RHEA:38964"/>
    </physiologicalReaction>
</comment>
<evidence type="ECO:0000256" key="4">
    <source>
        <dbReference type="ARBA" id="ARBA00022741"/>
    </source>
</evidence>
<keyword evidence="2" id="KW-0813">Transport</keyword>
<keyword evidence="7 12" id="KW-0472">Membrane</keyword>
<feature type="transmembrane region" description="Helical" evidence="12">
    <location>
        <begin position="556"/>
        <end position="580"/>
    </location>
</feature>
<feature type="transmembrane region" description="Helical" evidence="12">
    <location>
        <begin position="737"/>
        <end position="759"/>
    </location>
</feature>
<dbReference type="CDD" id="cd03250">
    <property type="entry name" value="ABCC_MRP_domain1"/>
    <property type="match status" value="1"/>
</dbReference>
<sequence>MQLYGAFNSCENTVFREKSCITGQPTNVSVPHLPLCLSLLRSKTATLTDHRIRLMNEVVSGIRIIKMYAWEKPFSALVDEVRRKEISKIMSSSYLRGLNMASFFSASKVILFITFTVHVLLGNTISASRVFVTVSLYSAVRLTVTLFFPAAVEKLSESLVSIRRIKTFLLLDEIVKHNPTLPETKTKESSVEIQDLVCYWDKSLDAPTLQRVSLTVKPGQLLAVIGPVGAGKSSLLSAILGELLPDKGVIKVHGELTYASQQPWVFPGTIRSNILFGKEMQKQKYERVLRACALKRDMELLPQGDLTIIGDRGATLSGGQKARVSLARTVYQDADVYLLDDPLSAVDAEVGRHLFEQCICGILKKSPRILVTHQLQYLEAADQILVLKEGHMVAKGTFLELQKSGLDFTSLLKSEEEDELTSALDTSQDSTLRSARSRTISQNSSRSQTSSMQSFQDISDSLPAEQVQTVAEESRSDGTIGIRLYLKYLIAGANILLLLGIILLNILAQVSYILQDWWLAYWAAKQAELNVADTINGSISHINTTQELDLTFYLSIYAGLTGATLLFGFMRSLIMFNVLVRAAQTLHNRMFNSILRTPVRFFDVNPIGRVLNRFSKDIGQLDSMLPWTFVDFIQVFLQIIGVIAVAASVIPWILIPVIPLLIAFIFLRRYFLQTSRDVKRLESTTRSPVFSHLSSSLQGLWTIRAFKAAERFQLAFDAHQDLHSGAWFLFLTTSRWFAVRLDGICAIFVTITAFGSLLIQNNTEAGSVGLALSYAVTLMGMFQWGVRQSAEVENMMTSVERVVEYTELENEAPWETEKRPPPSWPSKGQITFDQVNFSYYPDGPVVLKNMTATFRPKEKVGIVGRTGAGKSSLISALFRLAEPKGKIVVDSLQISELGLHDLRQKMSIIPQDPVLFTGTMRKNLDPFSQHSDQDLWSALEEVQLKAVVEELPGRLETVLAESGSNFSLGQRQLVCLARAILRRNRILIIDEATANVDHKTDELIQRTIREKFRECTVLTIAHRLNTIIDSDRILVMNAGQIHECDTPYTLLQNPESMFFKMVQQTGKAEAAYLLQTAKQAHLNKSQTSLSAPEGPNADGTLIIFETAL</sequence>
<dbReference type="GO" id="GO:0015431">
    <property type="term" value="F:ABC-type glutathione S-conjugate transporter activity"/>
    <property type="evidence" value="ECO:0007669"/>
    <property type="project" value="UniProtKB-EC"/>
</dbReference>
<proteinExistence type="predicted"/>
<feature type="transmembrane region" description="Helical" evidence="12">
    <location>
        <begin position="765"/>
        <end position="786"/>
    </location>
</feature>
<dbReference type="SUPFAM" id="SSF52540">
    <property type="entry name" value="P-loop containing nucleoside triphosphate hydrolases"/>
    <property type="match status" value="2"/>
</dbReference>
<dbReference type="GO" id="GO:0016323">
    <property type="term" value="C:basolateral plasma membrane"/>
    <property type="evidence" value="ECO:0007669"/>
    <property type="project" value="UniProtKB-ARBA"/>
</dbReference>
<evidence type="ECO:0000313" key="16">
    <source>
        <dbReference type="RefSeq" id="XP_031414006.1"/>
    </source>
</evidence>
<reference evidence="16" key="1">
    <citation type="submission" date="2025-08" db="UniProtKB">
        <authorList>
            <consortium name="RefSeq"/>
        </authorList>
    </citation>
    <scope>IDENTIFICATION</scope>
</reference>
<feature type="domain" description="ABC transmembrane type-1" evidence="14">
    <location>
        <begin position="40"/>
        <end position="156"/>
    </location>
</feature>
<dbReference type="SUPFAM" id="SSF90123">
    <property type="entry name" value="ABC transporter transmembrane region"/>
    <property type="match status" value="2"/>
</dbReference>
<protein>
    <submittedName>
        <fullName evidence="16">ATP-binding cassette sub-family C member 4</fullName>
    </submittedName>
</protein>
<evidence type="ECO:0000256" key="10">
    <source>
        <dbReference type="ARBA" id="ARBA00047576"/>
    </source>
</evidence>
<dbReference type="CDD" id="cd18601">
    <property type="entry name" value="ABC_6TM_MRP4_D2_like"/>
    <property type="match status" value="1"/>
</dbReference>
<feature type="transmembrane region" description="Helical" evidence="12">
    <location>
        <begin position="652"/>
        <end position="671"/>
    </location>
</feature>
<evidence type="ECO:0000256" key="7">
    <source>
        <dbReference type="ARBA" id="ARBA00023136"/>
    </source>
</evidence>
<dbReference type="KEGG" id="char:105896537"/>
<dbReference type="AlphaFoldDB" id="A0A6P8ENW4"/>
<dbReference type="InterPro" id="IPR027417">
    <property type="entry name" value="P-loop_NTPase"/>
</dbReference>
<dbReference type="InterPro" id="IPR050173">
    <property type="entry name" value="ABC_transporter_C-like"/>
</dbReference>
<dbReference type="Pfam" id="PF00664">
    <property type="entry name" value="ABC_membrane"/>
    <property type="match status" value="2"/>
</dbReference>
<feature type="domain" description="ABC transporter" evidence="13">
    <location>
        <begin position="191"/>
        <end position="414"/>
    </location>
</feature>
<keyword evidence="4" id="KW-0547">Nucleotide-binding</keyword>
<evidence type="ECO:0000256" key="11">
    <source>
        <dbReference type="ARBA" id="ARBA00048007"/>
    </source>
</evidence>
<keyword evidence="3 12" id="KW-0812">Transmembrane</keyword>
<feature type="transmembrane region" description="Helical" evidence="12">
    <location>
        <begin position="127"/>
        <end position="148"/>
    </location>
</feature>
<comment type="catalytic activity">
    <reaction evidence="11">
        <text>an S-substituted glutathione(in) + ATP + H2O = an S-substituted glutathione(out) + ADP + phosphate + H(+)</text>
        <dbReference type="Rhea" id="RHEA:19121"/>
        <dbReference type="ChEBI" id="CHEBI:15377"/>
        <dbReference type="ChEBI" id="CHEBI:15378"/>
        <dbReference type="ChEBI" id="CHEBI:30616"/>
        <dbReference type="ChEBI" id="CHEBI:43474"/>
        <dbReference type="ChEBI" id="CHEBI:90779"/>
        <dbReference type="ChEBI" id="CHEBI:456216"/>
        <dbReference type="EC" id="7.6.2.3"/>
    </reaction>
    <physiologicalReaction direction="left-to-right" evidence="11">
        <dbReference type="Rhea" id="RHEA:19122"/>
    </physiologicalReaction>
</comment>
<dbReference type="FunFam" id="3.40.50.300:FF:000163">
    <property type="entry name" value="Multidrug resistance-associated protein member 4"/>
    <property type="match status" value="1"/>
</dbReference>
<dbReference type="InterPro" id="IPR003593">
    <property type="entry name" value="AAA+_ATPase"/>
</dbReference>
<evidence type="ECO:0000256" key="1">
    <source>
        <dbReference type="ARBA" id="ARBA00004141"/>
    </source>
</evidence>
<feature type="domain" description="ABC transporter" evidence="13">
    <location>
        <begin position="830"/>
        <end position="1063"/>
    </location>
</feature>
<dbReference type="PANTHER" id="PTHR24223:SF357">
    <property type="entry name" value="ATP-BINDING CASSETTE SUB-FAMILY C MEMBER 4"/>
    <property type="match status" value="1"/>
</dbReference>
<evidence type="ECO:0000256" key="6">
    <source>
        <dbReference type="ARBA" id="ARBA00022989"/>
    </source>
</evidence>
<dbReference type="CDD" id="cd03244">
    <property type="entry name" value="ABCC_MRP_domain2"/>
    <property type="match status" value="1"/>
</dbReference>
<dbReference type="GeneID" id="105896537"/>
<dbReference type="InterPro" id="IPR003439">
    <property type="entry name" value="ABC_transporter-like_ATP-bd"/>
</dbReference>
<comment type="subcellular location">
    <subcellularLocation>
        <location evidence="1">Membrane</location>
        <topology evidence="1">Multi-pass membrane protein</topology>
    </subcellularLocation>
</comment>
<dbReference type="PANTHER" id="PTHR24223">
    <property type="entry name" value="ATP-BINDING CASSETTE SUB-FAMILY C"/>
    <property type="match status" value="1"/>
</dbReference>
<dbReference type="Gene3D" id="1.20.1560.10">
    <property type="entry name" value="ABC transporter type 1, transmembrane domain"/>
    <property type="match status" value="2"/>
</dbReference>
<evidence type="ECO:0000313" key="15">
    <source>
        <dbReference type="Proteomes" id="UP000515152"/>
    </source>
</evidence>
<feature type="transmembrane region" description="Helical" evidence="12">
    <location>
        <begin position="624"/>
        <end position="646"/>
    </location>
</feature>
<dbReference type="PROSITE" id="PS00211">
    <property type="entry name" value="ABC_TRANSPORTER_1"/>
    <property type="match status" value="2"/>
</dbReference>
<dbReference type="Gene3D" id="3.40.50.300">
    <property type="entry name" value="P-loop containing nucleotide triphosphate hydrolases"/>
    <property type="match status" value="2"/>
</dbReference>
<evidence type="ECO:0000259" key="14">
    <source>
        <dbReference type="PROSITE" id="PS50929"/>
    </source>
</evidence>
<comment type="catalytic activity">
    <reaction evidence="10">
        <text>17beta-estradiol 17-O-(beta-D-glucuronate)(in) + ATP + H2O = 17beta-estradiol 17-O-(beta-D-glucuronate)(out) + ADP + phosphate + H(+)</text>
        <dbReference type="Rhea" id="RHEA:60128"/>
        <dbReference type="ChEBI" id="CHEBI:15377"/>
        <dbReference type="ChEBI" id="CHEBI:15378"/>
        <dbReference type="ChEBI" id="CHEBI:30616"/>
        <dbReference type="ChEBI" id="CHEBI:43474"/>
        <dbReference type="ChEBI" id="CHEBI:82961"/>
        <dbReference type="ChEBI" id="CHEBI:456216"/>
    </reaction>
    <physiologicalReaction direction="left-to-right" evidence="10">
        <dbReference type="Rhea" id="RHEA:60129"/>
    </physiologicalReaction>
</comment>
<dbReference type="InterPro" id="IPR017871">
    <property type="entry name" value="ABC_transporter-like_CS"/>
</dbReference>
<evidence type="ECO:0000256" key="3">
    <source>
        <dbReference type="ARBA" id="ARBA00022692"/>
    </source>
</evidence>